<keyword evidence="6" id="KW-0802">TPR repeat</keyword>
<comment type="similarity">
    <text evidence="2">Belongs to the kinesin light chain family.</text>
</comment>
<dbReference type="GO" id="GO:0019894">
    <property type="term" value="F:kinesin binding"/>
    <property type="evidence" value="ECO:0007669"/>
    <property type="project" value="TreeGrafter"/>
</dbReference>
<sequence length="392" mass="45872">MTDTQKIISEMKISLNNLETVKNHYLFSSTDVLLDNYEMPPLLCTSLQHLKLDIEELEIANNFSSYLRKVEMERNQLKMENQRLELEHIYLKEDLHDTQQKLRICEQVVVQLEEENKHLQFMLSLRTNEENNTKKKSVTMMEIDNDKRGGVKTLHNTTFYNETEFQELLEQEKKYFIHTEDNNKKIDFFNDESENLNKTFIMKVHSSESINLFGLNNKNQSKEIPFELITERLIALHNVITQYGAKNNENPPTGDDVVEDNYVYPRIHIATMLNIIALIHRDLNNYKEAAQLLKEALAIRLTNYGEHHTTIVVTLNSLAKVYEKCEMHEEAEASSKRALRIKEEIDNRNHLNLTVSQEGQPDQLSYEVFAEENQGLLCEVDSYNESKVQLTN</sequence>
<keyword evidence="8" id="KW-0505">Motor protein</keyword>
<keyword evidence="12" id="KW-1185">Reference proteome</keyword>
<evidence type="ECO:0000256" key="9">
    <source>
        <dbReference type="ARBA" id="ARBA00023212"/>
    </source>
</evidence>
<reference evidence="11" key="2">
    <citation type="submission" date="2020-05" db="UniProtKB">
        <authorList>
            <consortium name="EnsemblMetazoa"/>
        </authorList>
    </citation>
    <scope>IDENTIFICATION</scope>
    <source>
        <strain evidence="11">IAEA</strain>
    </source>
</reference>
<evidence type="ECO:0000256" key="4">
    <source>
        <dbReference type="ARBA" id="ARBA00022701"/>
    </source>
</evidence>
<evidence type="ECO:0000256" key="2">
    <source>
        <dbReference type="ARBA" id="ARBA00009622"/>
    </source>
</evidence>
<dbReference type="GO" id="GO:0005737">
    <property type="term" value="C:cytoplasm"/>
    <property type="evidence" value="ECO:0007669"/>
    <property type="project" value="TreeGrafter"/>
</dbReference>
<dbReference type="GO" id="GO:0005874">
    <property type="term" value="C:microtubule"/>
    <property type="evidence" value="ECO:0007669"/>
    <property type="project" value="UniProtKB-KW"/>
</dbReference>
<dbReference type="Gene3D" id="1.25.40.10">
    <property type="entry name" value="Tetratricopeptide repeat domain"/>
    <property type="match status" value="1"/>
</dbReference>
<keyword evidence="4" id="KW-0493">Microtubule</keyword>
<evidence type="ECO:0000313" key="12">
    <source>
        <dbReference type="Proteomes" id="UP000091820"/>
    </source>
</evidence>
<dbReference type="InterPro" id="IPR019734">
    <property type="entry name" value="TPR_rpt"/>
</dbReference>
<evidence type="ECO:0000256" key="5">
    <source>
        <dbReference type="ARBA" id="ARBA00022737"/>
    </source>
</evidence>
<name>A0A1A9X4D1_9MUSC</name>
<dbReference type="VEuPathDB" id="VectorBase:GBRI043753"/>
<dbReference type="SUPFAM" id="SSF48452">
    <property type="entry name" value="TPR-like"/>
    <property type="match status" value="1"/>
</dbReference>
<reference evidence="12" key="1">
    <citation type="submission" date="2014-03" db="EMBL/GenBank/DDBJ databases">
        <authorList>
            <person name="Aksoy S."/>
            <person name="Warren W."/>
            <person name="Wilson R.K."/>
        </authorList>
    </citation>
    <scope>NUCLEOTIDE SEQUENCE [LARGE SCALE GENOMIC DNA]</scope>
    <source>
        <strain evidence="12">IAEA</strain>
    </source>
</reference>
<evidence type="ECO:0000256" key="10">
    <source>
        <dbReference type="SAM" id="Coils"/>
    </source>
</evidence>
<dbReference type="GO" id="GO:0005871">
    <property type="term" value="C:kinesin complex"/>
    <property type="evidence" value="ECO:0007669"/>
    <property type="project" value="InterPro"/>
</dbReference>
<dbReference type="GO" id="GO:0007018">
    <property type="term" value="P:microtubule-based movement"/>
    <property type="evidence" value="ECO:0007669"/>
    <property type="project" value="TreeGrafter"/>
</dbReference>
<dbReference type="AlphaFoldDB" id="A0A1A9X4D1"/>
<keyword evidence="5" id="KW-0677">Repeat</keyword>
<dbReference type="Proteomes" id="UP000091820">
    <property type="component" value="Unassembled WGS sequence"/>
</dbReference>
<evidence type="ECO:0000256" key="3">
    <source>
        <dbReference type="ARBA" id="ARBA00022490"/>
    </source>
</evidence>
<organism evidence="11 12">
    <name type="scientific">Glossina brevipalpis</name>
    <dbReference type="NCBI Taxonomy" id="37001"/>
    <lineage>
        <taxon>Eukaryota</taxon>
        <taxon>Metazoa</taxon>
        <taxon>Ecdysozoa</taxon>
        <taxon>Arthropoda</taxon>
        <taxon>Hexapoda</taxon>
        <taxon>Insecta</taxon>
        <taxon>Pterygota</taxon>
        <taxon>Neoptera</taxon>
        <taxon>Endopterygota</taxon>
        <taxon>Diptera</taxon>
        <taxon>Brachycera</taxon>
        <taxon>Muscomorpha</taxon>
        <taxon>Hippoboscoidea</taxon>
        <taxon>Glossinidae</taxon>
        <taxon>Glossina</taxon>
    </lineage>
</organism>
<keyword evidence="9" id="KW-0206">Cytoskeleton</keyword>
<feature type="coiled-coil region" evidence="10">
    <location>
        <begin position="67"/>
        <end position="115"/>
    </location>
</feature>
<dbReference type="SMART" id="SM00028">
    <property type="entry name" value="TPR"/>
    <property type="match status" value="2"/>
</dbReference>
<comment type="subcellular location">
    <subcellularLocation>
        <location evidence="1">Cytoplasm</location>
        <location evidence="1">Cytoskeleton</location>
    </subcellularLocation>
</comment>
<dbReference type="PANTHER" id="PTHR45783">
    <property type="entry name" value="KINESIN LIGHT CHAIN"/>
    <property type="match status" value="1"/>
</dbReference>
<keyword evidence="3" id="KW-0963">Cytoplasm</keyword>
<evidence type="ECO:0000256" key="6">
    <source>
        <dbReference type="ARBA" id="ARBA00022803"/>
    </source>
</evidence>
<evidence type="ECO:0000256" key="8">
    <source>
        <dbReference type="ARBA" id="ARBA00023175"/>
    </source>
</evidence>
<dbReference type="STRING" id="37001.A0A1A9X4D1"/>
<dbReference type="EnsemblMetazoa" id="GBRI043753-RA">
    <property type="protein sequence ID" value="GBRI043753-PA"/>
    <property type="gene ID" value="GBRI043753"/>
</dbReference>
<proteinExistence type="inferred from homology"/>
<protein>
    <submittedName>
        <fullName evidence="11">TPR_REGION domain-containing protein</fullName>
    </submittedName>
</protein>
<evidence type="ECO:0000313" key="11">
    <source>
        <dbReference type="EnsemblMetazoa" id="GBRI043753-PA"/>
    </source>
</evidence>
<dbReference type="Pfam" id="PF13424">
    <property type="entry name" value="TPR_12"/>
    <property type="match status" value="1"/>
</dbReference>
<dbReference type="InterPro" id="IPR011990">
    <property type="entry name" value="TPR-like_helical_dom_sf"/>
</dbReference>
<evidence type="ECO:0000256" key="1">
    <source>
        <dbReference type="ARBA" id="ARBA00004245"/>
    </source>
</evidence>
<accession>A0A1A9X4D1</accession>
<dbReference type="PANTHER" id="PTHR45783:SF3">
    <property type="entry name" value="KINESIN LIGHT CHAIN"/>
    <property type="match status" value="1"/>
</dbReference>
<evidence type="ECO:0000256" key="7">
    <source>
        <dbReference type="ARBA" id="ARBA00023054"/>
    </source>
</evidence>
<dbReference type="InterPro" id="IPR002151">
    <property type="entry name" value="Kinesin_light"/>
</dbReference>
<keyword evidence="7 10" id="KW-0175">Coiled coil</keyword>